<dbReference type="RefSeq" id="WP_425457059.1">
    <property type="nucleotide sequence ID" value="NZ_VFML01000001.1"/>
</dbReference>
<dbReference type="Proteomes" id="UP000320876">
    <property type="component" value="Unassembled WGS sequence"/>
</dbReference>
<evidence type="ECO:0000256" key="1">
    <source>
        <dbReference type="SAM" id="Phobius"/>
    </source>
</evidence>
<organism evidence="2 3">
    <name type="scientific">Amycolatopsis cihanbeyliensis</name>
    <dbReference type="NCBI Taxonomy" id="1128664"/>
    <lineage>
        <taxon>Bacteria</taxon>
        <taxon>Bacillati</taxon>
        <taxon>Actinomycetota</taxon>
        <taxon>Actinomycetes</taxon>
        <taxon>Pseudonocardiales</taxon>
        <taxon>Pseudonocardiaceae</taxon>
        <taxon>Amycolatopsis</taxon>
    </lineage>
</organism>
<feature type="transmembrane region" description="Helical" evidence="1">
    <location>
        <begin position="53"/>
        <end position="75"/>
    </location>
</feature>
<keyword evidence="3" id="KW-1185">Reference proteome</keyword>
<keyword evidence="1" id="KW-1133">Transmembrane helix</keyword>
<evidence type="ECO:0000313" key="2">
    <source>
        <dbReference type="EMBL" id="TQJ02896.1"/>
    </source>
</evidence>
<keyword evidence="1" id="KW-0812">Transmembrane</keyword>
<keyword evidence="1" id="KW-0472">Membrane</keyword>
<sequence>METAVRPNTPPGPGGPRRKSVLMRLGIGLFALGMLAVVAVFVMFAAGWQNLPVWLSAAAGVITPLGLAFGLIALVREAKRTS</sequence>
<dbReference type="AlphaFoldDB" id="A0A542DIL7"/>
<comment type="caution">
    <text evidence="2">The sequence shown here is derived from an EMBL/GenBank/DDBJ whole genome shotgun (WGS) entry which is preliminary data.</text>
</comment>
<proteinExistence type="predicted"/>
<reference evidence="2 3" key="1">
    <citation type="submission" date="2019-06" db="EMBL/GenBank/DDBJ databases">
        <title>Sequencing the genomes of 1000 actinobacteria strains.</title>
        <authorList>
            <person name="Klenk H.-P."/>
        </authorList>
    </citation>
    <scope>NUCLEOTIDE SEQUENCE [LARGE SCALE GENOMIC DNA]</scope>
    <source>
        <strain evidence="2 3">DSM 45679</strain>
    </source>
</reference>
<evidence type="ECO:0000313" key="3">
    <source>
        <dbReference type="Proteomes" id="UP000320876"/>
    </source>
</evidence>
<feature type="transmembrane region" description="Helical" evidence="1">
    <location>
        <begin position="21"/>
        <end position="47"/>
    </location>
</feature>
<gene>
    <name evidence="2" type="ORF">FB471_2646</name>
</gene>
<name>A0A542DIL7_AMYCI</name>
<protein>
    <submittedName>
        <fullName evidence="2">Uncharacterized protein</fullName>
    </submittedName>
</protein>
<dbReference type="EMBL" id="VFML01000001">
    <property type="protein sequence ID" value="TQJ02896.1"/>
    <property type="molecule type" value="Genomic_DNA"/>
</dbReference>
<accession>A0A542DIL7</accession>